<proteinExistence type="predicted"/>
<evidence type="ECO:0000313" key="2">
    <source>
        <dbReference type="EMBL" id="KAK7257007.1"/>
    </source>
</evidence>
<dbReference type="AlphaFoldDB" id="A0AAN9EGN5"/>
<reference evidence="2 3" key="1">
    <citation type="submission" date="2024-01" db="EMBL/GenBank/DDBJ databases">
        <title>The genomes of 5 underutilized Papilionoideae crops provide insights into root nodulation and disease resistanc.</title>
        <authorList>
            <person name="Yuan L."/>
        </authorList>
    </citation>
    <scope>NUCLEOTIDE SEQUENCE [LARGE SCALE GENOMIC DNA]</scope>
    <source>
        <strain evidence="2">ZHUSHIDOU_FW_LH</strain>
        <tissue evidence="2">Leaf</tissue>
    </source>
</reference>
<gene>
    <name evidence="2" type="ORF">RIF29_30666</name>
</gene>
<comment type="caution">
    <text evidence="2">The sequence shown here is derived from an EMBL/GenBank/DDBJ whole genome shotgun (WGS) entry which is preliminary data.</text>
</comment>
<sequence length="81" mass="9200">MREMNIGIKLFVFLLIGNLALGHRHHIIVKKYPVTNPSYEWSPCGLRTRSRHRCGTEDLGLGLPPPCIFVCLRVSIQSNEV</sequence>
<name>A0AAN9EGN5_CROPI</name>
<protein>
    <recommendedName>
        <fullName evidence="4">Secreted protein</fullName>
    </recommendedName>
</protein>
<keyword evidence="1" id="KW-0732">Signal</keyword>
<feature type="signal peptide" evidence="1">
    <location>
        <begin position="1"/>
        <end position="22"/>
    </location>
</feature>
<evidence type="ECO:0008006" key="4">
    <source>
        <dbReference type="Google" id="ProtNLM"/>
    </source>
</evidence>
<accession>A0AAN9EGN5</accession>
<dbReference type="EMBL" id="JAYWIO010000006">
    <property type="protein sequence ID" value="KAK7257007.1"/>
    <property type="molecule type" value="Genomic_DNA"/>
</dbReference>
<feature type="chain" id="PRO_5043039715" description="Secreted protein" evidence="1">
    <location>
        <begin position="23"/>
        <end position="81"/>
    </location>
</feature>
<keyword evidence="3" id="KW-1185">Reference proteome</keyword>
<organism evidence="2 3">
    <name type="scientific">Crotalaria pallida</name>
    <name type="common">Smooth rattlebox</name>
    <name type="synonym">Crotalaria striata</name>
    <dbReference type="NCBI Taxonomy" id="3830"/>
    <lineage>
        <taxon>Eukaryota</taxon>
        <taxon>Viridiplantae</taxon>
        <taxon>Streptophyta</taxon>
        <taxon>Embryophyta</taxon>
        <taxon>Tracheophyta</taxon>
        <taxon>Spermatophyta</taxon>
        <taxon>Magnoliopsida</taxon>
        <taxon>eudicotyledons</taxon>
        <taxon>Gunneridae</taxon>
        <taxon>Pentapetalae</taxon>
        <taxon>rosids</taxon>
        <taxon>fabids</taxon>
        <taxon>Fabales</taxon>
        <taxon>Fabaceae</taxon>
        <taxon>Papilionoideae</taxon>
        <taxon>50 kb inversion clade</taxon>
        <taxon>genistoids sensu lato</taxon>
        <taxon>core genistoids</taxon>
        <taxon>Crotalarieae</taxon>
        <taxon>Crotalaria</taxon>
    </lineage>
</organism>
<evidence type="ECO:0000256" key="1">
    <source>
        <dbReference type="SAM" id="SignalP"/>
    </source>
</evidence>
<dbReference type="Proteomes" id="UP001372338">
    <property type="component" value="Unassembled WGS sequence"/>
</dbReference>
<evidence type="ECO:0000313" key="3">
    <source>
        <dbReference type="Proteomes" id="UP001372338"/>
    </source>
</evidence>